<protein>
    <recommendedName>
        <fullName evidence="1">Proline iminopeptidase</fullName>
    </recommendedName>
</protein>
<dbReference type="InterPro" id="IPR005944">
    <property type="entry name" value="Pro_iminopeptidase"/>
</dbReference>
<dbReference type="InterPro" id="IPR029058">
    <property type="entry name" value="AB_hydrolase_fold"/>
</dbReference>
<sequence length="463" mass="51160">MPVFSQKYQVSTEPYPALVKAAPGLILKTGYLMVPENRMKPNGRKVKLPFFFVRRPDQDARKNVSLYMTGGPGYSTTIGIDSIGYNSGFLKYGGFIAFDQRGTRRTIPNLEADEVYEAIKQSYREGRNKDSLTMLAVKQARDRLLAEGVDLSSYNTEESVEDINDLRLALGLDSLNLVGISYSGGLMLSMAAIHPEGVHLLLLNSPLPAFVTYEEDALSNINEALDQVFANCIADSSAAYKDLKTRFHSYFTGLGNQRMSMRYLEKKVLDSITVHYGKQELVDAIVNRLNTAQVKSVPMVIAAIIDGHAEPYVREVLDDYFAGNSSVSLAMRYSVYCGGQIAFADKSKMALQEKRFPWLAGYVFNNVSHTICDCWQVRPMQKTLREPVRSGVPALISAGDVDPWCRPGYNRLIKLGMPNAQLLILHDKGHGAGYSAGGTNYLDAFMKAPMQPLMAAGAGVIIE</sequence>
<dbReference type="EMBL" id="QKTW01000022">
    <property type="protein sequence ID" value="PZF71930.1"/>
    <property type="molecule type" value="Genomic_DNA"/>
</dbReference>
<evidence type="ECO:0000313" key="4">
    <source>
        <dbReference type="Proteomes" id="UP000248745"/>
    </source>
</evidence>
<keyword evidence="4" id="KW-1185">Reference proteome</keyword>
<dbReference type="GO" id="GO:0006508">
    <property type="term" value="P:proteolysis"/>
    <property type="evidence" value="ECO:0007669"/>
    <property type="project" value="InterPro"/>
</dbReference>
<dbReference type="InterPro" id="IPR000073">
    <property type="entry name" value="AB_hydrolase_1"/>
</dbReference>
<dbReference type="Pfam" id="PF00561">
    <property type="entry name" value="Abhydrolase_1"/>
    <property type="match status" value="1"/>
</dbReference>
<dbReference type="SUPFAM" id="SSF53474">
    <property type="entry name" value="alpha/beta-Hydrolases"/>
    <property type="match status" value="1"/>
</dbReference>
<reference evidence="3 4" key="1">
    <citation type="submission" date="2018-06" db="EMBL/GenBank/DDBJ databases">
        <title>Mucibacter soli gen. nov., sp. nov., a new member of the family Chitinophagaceae producing mucin.</title>
        <authorList>
            <person name="Kim M.-K."/>
            <person name="Park S."/>
            <person name="Kim T.-S."/>
            <person name="Joung Y."/>
            <person name="Han J.-H."/>
            <person name="Kim S.B."/>
        </authorList>
    </citation>
    <scope>NUCLEOTIDE SEQUENCE [LARGE SCALE GENOMIC DNA]</scope>
    <source>
        <strain evidence="3 4">R1-15</strain>
    </source>
</reference>
<dbReference type="OrthoDB" id="613638at2"/>
<organism evidence="3 4">
    <name type="scientific">Taibaiella soli</name>
    <dbReference type="NCBI Taxonomy" id="1649169"/>
    <lineage>
        <taxon>Bacteria</taxon>
        <taxon>Pseudomonadati</taxon>
        <taxon>Bacteroidota</taxon>
        <taxon>Chitinophagia</taxon>
        <taxon>Chitinophagales</taxon>
        <taxon>Chitinophagaceae</taxon>
        <taxon>Taibaiella</taxon>
    </lineage>
</organism>
<dbReference type="AlphaFoldDB" id="A0A2W2AI86"/>
<dbReference type="GO" id="GO:0004177">
    <property type="term" value="F:aminopeptidase activity"/>
    <property type="evidence" value="ECO:0007669"/>
    <property type="project" value="UniProtKB-EC"/>
</dbReference>
<dbReference type="Gene3D" id="3.40.50.1820">
    <property type="entry name" value="alpha/beta hydrolase"/>
    <property type="match status" value="1"/>
</dbReference>
<dbReference type="PANTHER" id="PTHR43722:SF1">
    <property type="entry name" value="PROLINE IMINOPEPTIDASE"/>
    <property type="match status" value="1"/>
</dbReference>
<gene>
    <name evidence="3" type="ORF">DN068_17510</name>
</gene>
<evidence type="ECO:0000313" key="3">
    <source>
        <dbReference type="EMBL" id="PZF71930.1"/>
    </source>
</evidence>
<evidence type="ECO:0000256" key="1">
    <source>
        <dbReference type="ARBA" id="ARBA00021843"/>
    </source>
</evidence>
<dbReference type="PANTHER" id="PTHR43722">
    <property type="entry name" value="PROLINE IMINOPEPTIDASE"/>
    <property type="match status" value="1"/>
</dbReference>
<dbReference type="Proteomes" id="UP000248745">
    <property type="component" value="Unassembled WGS sequence"/>
</dbReference>
<feature type="domain" description="AB hydrolase-1" evidence="2">
    <location>
        <begin position="96"/>
        <end position="413"/>
    </location>
</feature>
<accession>A0A2W2AI86</accession>
<comment type="caution">
    <text evidence="3">The sequence shown here is derived from an EMBL/GenBank/DDBJ whole genome shotgun (WGS) entry which is preliminary data.</text>
</comment>
<keyword evidence="3" id="KW-0378">Hydrolase</keyword>
<name>A0A2W2AI86_9BACT</name>
<proteinExistence type="predicted"/>
<evidence type="ECO:0000259" key="2">
    <source>
        <dbReference type="Pfam" id="PF00561"/>
    </source>
</evidence>
<dbReference type="GO" id="GO:0005737">
    <property type="term" value="C:cytoplasm"/>
    <property type="evidence" value="ECO:0007669"/>
    <property type="project" value="InterPro"/>
</dbReference>